<evidence type="ECO:0000256" key="1">
    <source>
        <dbReference type="ARBA" id="ARBA00001911"/>
    </source>
</evidence>
<dbReference type="CDD" id="cd05246">
    <property type="entry name" value="dTDP_GD_SDR_e"/>
    <property type="match status" value="1"/>
</dbReference>
<dbReference type="Proteomes" id="UP001244341">
    <property type="component" value="Chromosome 17b"/>
</dbReference>
<reference evidence="5 6" key="1">
    <citation type="submission" date="2023-05" db="EMBL/GenBank/DDBJ databases">
        <title>A 100% complete, gapless, phased diploid assembly of the Scenedesmus obliquus UTEX 3031 genome.</title>
        <authorList>
            <person name="Biondi T.C."/>
            <person name="Hanschen E.R."/>
            <person name="Kwon T."/>
            <person name="Eng W."/>
            <person name="Kruse C.P.S."/>
            <person name="Koehler S.I."/>
            <person name="Kunde Y."/>
            <person name="Gleasner C.D."/>
            <person name="You Mak K.T."/>
            <person name="Polle J."/>
            <person name="Hovde B.T."/>
            <person name="Starkenburg S.R."/>
        </authorList>
    </citation>
    <scope>NUCLEOTIDE SEQUENCE [LARGE SCALE GENOMIC DNA]</scope>
    <source>
        <strain evidence="5 6">DOE0152z</strain>
    </source>
</reference>
<comment type="cofactor">
    <cofactor evidence="1">
        <name>NAD(+)</name>
        <dbReference type="ChEBI" id="CHEBI:57540"/>
    </cofactor>
</comment>
<organism evidence="5 6">
    <name type="scientific">Tetradesmus obliquus</name>
    <name type="common">Green alga</name>
    <name type="synonym">Acutodesmus obliquus</name>
    <dbReference type="NCBI Taxonomy" id="3088"/>
    <lineage>
        <taxon>Eukaryota</taxon>
        <taxon>Viridiplantae</taxon>
        <taxon>Chlorophyta</taxon>
        <taxon>core chlorophytes</taxon>
        <taxon>Chlorophyceae</taxon>
        <taxon>CS clade</taxon>
        <taxon>Sphaeropleales</taxon>
        <taxon>Scenedesmaceae</taxon>
        <taxon>Tetradesmus</taxon>
    </lineage>
</organism>
<dbReference type="PANTHER" id="PTHR43000">
    <property type="entry name" value="DTDP-D-GLUCOSE 4,6-DEHYDRATASE-RELATED"/>
    <property type="match status" value="1"/>
</dbReference>
<gene>
    <name evidence="5" type="ORF">OEZ85_013733</name>
</gene>
<dbReference type="SUPFAM" id="SSF51735">
    <property type="entry name" value="NAD(P)-binding Rossmann-fold domains"/>
    <property type="match status" value="2"/>
</dbReference>
<feature type="domain" description="NAD(P)-binding" evidence="4">
    <location>
        <begin position="18"/>
        <end position="354"/>
    </location>
</feature>
<dbReference type="Gene3D" id="3.40.50.720">
    <property type="entry name" value="NAD(P)-binding Rossmann-like Domain"/>
    <property type="match status" value="2"/>
</dbReference>
<keyword evidence="2" id="KW-0520">NAD</keyword>
<dbReference type="InterPro" id="IPR036291">
    <property type="entry name" value="NAD(P)-bd_dom_sf"/>
</dbReference>
<protein>
    <recommendedName>
        <fullName evidence="4">NAD(P)-binding domain-containing protein</fullName>
    </recommendedName>
</protein>
<proteinExistence type="predicted"/>
<evidence type="ECO:0000259" key="4">
    <source>
        <dbReference type="Pfam" id="PF16363"/>
    </source>
</evidence>
<evidence type="ECO:0000313" key="6">
    <source>
        <dbReference type="Proteomes" id="UP001244341"/>
    </source>
</evidence>
<evidence type="ECO:0000313" key="5">
    <source>
        <dbReference type="EMBL" id="WIA24139.1"/>
    </source>
</evidence>
<sequence>MAETANGSTAHYTPKNILVTGGCGFIASHVVIRLVNNYPQYKVVVLDKMDYCASLNNLASVIDKPNCKFIKGDIQSMDLLSFVMLTEQIDTVMHFAAQTHVDNSFGNSLAFTMNNTHGTHCMLEAARMTGTIKRFINVSTDEVYGETSLGKEHGLQEHSTLEPTNPYSAAKAGAEMMCKAYWTSYKLPIIITRGNNVYGPHQFPEKMIPKFTLLAARGADLPIHGDGLAVRSYLYVEDVAGAFDAVLHKGETGETYNIGTEKERSVLDVSGGWWGVGLGPQGLVLLLLGSGTEKERSVLDVARDIARAFKLPKTKVVHVKDRAFNDRRYYIGNSKLASLGWKETTAWEEGLKKTIDWYMATKCDEYWQGDLESALKAHPVLLGTNIKPAPGVAAPL</sequence>
<accession>A0ABY8UT54</accession>
<dbReference type="InterPro" id="IPR005888">
    <property type="entry name" value="dTDP_Gluc_deHydtase"/>
</dbReference>
<evidence type="ECO:0000256" key="3">
    <source>
        <dbReference type="ARBA" id="ARBA00023239"/>
    </source>
</evidence>
<dbReference type="Gene3D" id="3.90.25.10">
    <property type="entry name" value="UDP-galactose 4-epimerase, domain 1"/>
    <property type="match status" value="1"/>
</dbReference>
<dbReference type="InterPro" id="IPR016040">
    <property type="entry name" value="NAD(P)-bd_dom"/>
</dbReference>
<keyword evidence="6" id="KW-1185">Reference proteome</keyword>
<dbReference type="Pfam" id="PF16363">
    <property type="entry name" value="GDP_Man_Dehyd"/>
    <property type="match status" value="1"/>
</dbReference>
<evidence type="ECO:0000256" key="2">
    <source>
        <dbReference type="ARBA" id="ARBA00023027"/>
    </source>
</evidence>
<dbReference type="EMBL" id="CP126224">
    <property type="protein sequence ID" value="WIA24139.1"/>
    <property type="molecule type" value="Genomic_DNA"/>
</dbReference>
<keyword evidence="3" id="KW-0456">Lyase</keyword>
<name>A0ABY8UT54_TETOB</name>